<evidence type="ECO:0000256" key="3">
    <source>
        <dbReference type="ARBA" id="ARBA00022598"/>
    </source>
</evidence>
<dbReference type="SUPFAM" id="SSF82829">
    <property type="entry name" value="MesJ substrate recognition domain-like"/>
    <property type="match status" value="1"/>
</dbReference>
<comment type="domain">
    <text evidence="8">The N-terminal region contains the highly conserved SGGXDS motif, predicted to be a P-loop motif involved in ATP binding.</text>
</comment>
<feature type="binding site" evidence="8">
    <location>
        <begin position="21"/>
        <end position="26"/>
    </location>
    <ligand>
        <name>ATP</name>
        <dbReference type="ChEBI" id="CHEBI:30616"/>
    </ligand>
</feature>
<dbReference type="EC" id="6.3.4.19" evidence="8"/>
<keyword evidence="5 8" id="KW-0547">Nucleotide-binding</keyword>
<evidence type="ECO:0000256" key="7">
    <source>
        <dbReference type="ARBA" id="ARBA00048539"/>
    </source>
</evidence>
<dbReference type="InterPro" id="IPR015262">
    <property type="entry name" value="tRNA_Ile_lys_synt_subst-bd"/>
</dbReference>
<dbReference type="InterPro" id="IPR014729">
    <property type="entry name" value="Rossmann-like_a/b/a_fold"/>
</dbReference>
<evidence type="ECO:0000256" key="6">
    <source>
        <dbReference type="ARBA" id="ARBA00022840"/>
    </source>
</evidence>
<dbReference type="InterPro" id="IPR012094">
    <property type="entry name" value="tRNA_Ile_lys_synt"/>
</dbReference>
<protein>
    <recommendedName>
        <fullName evidence="8">tRNA(Ile)-lysidine synthase</fullName>
        <ecNumber evidence="8">6.3.4.19</ecNumber>
    </recommendedName>
    <alternativeName>
        <fullName evidence="8">tRNA(Ile)-2-lysyl-cytidine synthase</fullName>
    </alternativeName>
    <alternativeName>
        <fullName evidence="8">tRNA(Ile)-lysidine synthetase</fullName>
    </alternativeName>
</protein>
<dbReference type="HAMAP" id="MF_01161">
    <property type="entry name" value="tRNA_Ile_lys_synt"/>
    <property type="match status" value="1"/>
</dbReference>
<dbReference type="CDD" id="cd01992">
    <property type="entry name" value="TilS_N"/>
    <property type="match status" value="1"/>
</dbReference>
<keyword evidence="4 8" id="KW-0819">tRNA processing</keyword>
<comment type="catalytic activity">
    <reaction evidence="7 8">
        <text>cytidine(34) in tRNA(Ile2) + L-lysine + ATP = lysidine(34) in tRNA(Ile2) + AMP + diphosphate + H(+)</text>
        <dbReference type="Rhea" id="RHEA:43744"/>
        <dbReference type="Rhea" id="RHEA-COMP:10625"/>
        <dbReference type="Rhea" id="RHEA-COMP:10670"/>
        <dbReference type="ChEBI" id="CHEBI:15378"/>
        <dbReference type="ChEBI" id="CHEBI:30616"/>
        <dbReference type="ChEBI" id="CHEBI:32551"/>
        <dbReference type="ChEBI" id="CHEBI:33019"/>
        <dbReference type="ChEBI" id="CHEBI:82748"/>
        <dbReference type="ChEBI" id="CHEBI:83665"/>
        <dbReference type="ChEBI" id="CHEBI:456215"/>
        <dbReference type="EC" id="6.3.4.19"/>
    </reaction>
</comment>
<feature type="domain" description="Lysidine-tRNA(Ile) synthetase C-terminal" evidence="9">
    <location>
        <begin position="330"/>
        <end position="389"/>
    </location>
</feature>
<dbReference type="InterPro" id="IPR011063">
    <property type="entry name" value="TilS/TtcA_N"/>
</dbReference>
<dbReference type="GO" id="GO:0005524">
    <property type="term" value="F:ATP binding"/>
    <property type="evidence" value="ECO:0007669"/>
    <property type="project" value="UniProtKB-UniRule"/>
</dbReference>
<dbReference type="NCBIfam" id="TIGR02432">
    <property type="entry name" value="lysidine_TilS_N"/>
    <property type="match status" value="1"/>
</dbReference>
<evidence type="ECO:0000256" key="1">
    <source>
        <dbReference type="ARBA" id="ARBA00004496"/>
    </source>
</evidence>
<gene>
    <name evidence="8" type="primary">tilS</name>
    <name evidence="10" type="ORF">SP60_04835</name>
</gene>
<dbReference type="SUPFAM" id="SSF56037">
    <property type="entry name" value="PheT/TilS domain"/>
    <property type="match status" value="1"/>
</dbReference>
<dbReference type="OrthoDB" id="9807403at2"/>
<comment type="similarity">
    <text evidence="8">Belongs to the tRNA(Ile)-lysidine synthase family.</text>
</comment>
<dbReference type="Pfam" id="PF11734">
    <property type="entry name" value="TilS_C"/>
    <property type="match status" value="1"/>
</dbReference>
<dbReference type="Gene3D" id="1.20.59.20">
    <property type="match status" value="1"/>
</dbReference>
<keyword evidence="2 8" id="KW-0963">Cytoplasm</keyword>
<dbReference type="STRING" id="1705394.SP60_04835"/>
<dbReference type="EMBL" id="CP010552">
    <property type="protein sequence ID" value="ALE53239.1"/>
    <property type="molecule type" value="Genomic_DNA"/>
</dbReference>
<dbReference type="NCBIfam" id="TIGR02433">
    <property type="entry name" value="lysidine_TilS_C"/>
    <property type="match status" value="1"/>
</dbReference>
<sequence length="391" mass="45409">MDNLKTKDSYLQGKNIVLGLSGGMDSVVLLHYLHTHFPKQLRVVHCNHHLSEHCDHWHAFCQQICKSLNIPYKNIDFYLEKTSNIEENARKKRYFSLSCDLNQDEILCTAHHQDDQAETLLLQLFRGAGVAGLASMPPQKPLGLGVHYRPMLGIGKQQVIDYATQHKLNWIEDDSNKDTNFRRNLLRLEIIPLLSKIYQNLTKSLARSAKHQSEALKLMRELAELDIQTNNLLDANNRLQIDALTTLQLHRIKNVLRHQLNQLNFLAPSDKILDQIIELLSAKADATPLVRWDEFEVRRYQQSLYFINNTTEKISEKCPIHTELENLPNFSIRYRAEGQRIKLPGKKHSQSLKKVLQEAGIPPWERNSLKMYYINDELRAMERLGRMEHAE</sequence>
<evidence type="ECO:0000259" key="9">
    <source>
        <dbReference type="SMART" id="SM00977"/>
    </source>
</evidence>
<keyword evidence="3 8" id="KW-0436">Ligase</keyword>
<evidence type="ECO:0000313" key="10">
    <source>
        <dbReference type="EMBL" id="ALE53239.1"/>
    </source>
</evidence>
<dbReference type="RefSeq" id="WP_053952226.1">
    <property type="nucleotide sequence ID" value="NZ_CP010552.1"/>
</dbReference>
<organism evidence="10 11">
    <name type="scientific">Candidatus Thioglobus autotrophicus</name>
    <dbReference type="NCBI Taxonomy" id="1705394"/>
    <lineage>
        <taxon>Bacteria</taxon>
        <taxon>Pseudomonadati</taxon>
        <taxon>Pseudomonadota</taxon>
        <taxon>Gammaproteobacteria</taxon>
        <taxon>Candidatus Pseudothioglobaceae</taxon>
        <taxon>Candidatus Thioglobus</taxon>
    </lineage>
</organism>
<dbReference type="Proteomes" id="UP000058020">
    <property type="component" value="Chromosome"/>
</dbReference>
<dbReference type="GO" id="GO:0006400">
    <property type="term" value="P:tRNA modification"/>
    <property type="evidence" value="ECO:0007669"/>
    <property type="project" value="UniProtKB-UniRule"/>
</dbReference>
<keyword evidence="6 8" id="KW-0067">ATP-binding</keyword>
<dbReference type="InterPro" id="IPR012795">
    <property type="entry name" value="tRNA_Ile_lys_synt_N"/>
</dbReference>
<evidence type="ECO:0000313" key="11">
    <source>
        <dbReference type="Proteomes" id="UP000058020"/>
    </source>
</evidence>
<name>A0A0M4NYD3_9GAMM</name>
<evidence type="ECO:0000256" key="5">
    <source>
        <dbReference type="ARBA" id="ARBA00022741"/>
    </source>
</evidence>
<dbReference type="GO" id="GO:0005737">
    <property type="term" value="C:cytoplasm"/>
    <property type="evidence" value="ECO:0007669"/>
    <property type="project" value="UniProtKB-SubCell"/>
</dbReference>
<dbReference type="SMART" id="SM00977">
    <property type="entry name" value="TilS_C"/>
    <property type="match status" value="1"/>
</dbReference>
<dbReference type="Pfam" id="PF01171">
    <property type="entry name" value="ATP_bind_3"/>
    <property type="match status" value="1"/>
</dbReference>
<dbReference type="SUPFAM" id="SSF52402">
    <property type="entry name" value="Adenine nucleotide alpha hydrolases-like"/>
    <property type="match status" value="1"/>
</dbReference>
<reference evidence="10 11" key="1">
    <citation type="journal article" date="2015" name="Genome Announc.">
        <title>Genome Sequence of 'Candidatus Thioglobus autotrophica' Strain EF1, a Chemoautotroph from the SUP05 Clade of Marine Gammaproteobacteria.</title>
        <authorList>
            <person name="Shah V."/>
            <person name="Morris R.M."/>
        </authorList>
    </citation>
    <scope>NUCLEOTIDE SEQUENCE [LARGE SCALE GENOMIC DNA]</scope>
    <source>
        <strain evidence="10 11">EF1</strain>
    </source>
</reference>
<dbReference type="PATRIC" id="fig|1705394.5.peg.968"/>
<dbReference type="KEGG" id="tho:SP60_04835"/>
<evidence type="ECO:0000256" key="4">
    <source>
        <dbReference type="ARBA" id="ARBA00022694"/>
    </source>
</evidence>
<comment type="subcellular location">
    <subcellularLocation>
        <location evidence="1 8">Cytoplasm</location>
    </subcellularLocation>
</comment>
<dbReference type="PANTHER" id="PTHR43033">
    <property type="entry name" value="TRNA(ILE)-LYSIDINE SYNTHASE-RELATED"/>
    <property type="match status" value="1"/>
</dbReference>
<comment type="function">
    <text evidence="8">Ligates lysine onto the cytidine present at position 34 of the AUA codon-specific tRNA(Ile) that contains the anticodon CAU, in an ATP-dependent manner. Cytidine is converted to lysidine, thus changing the amino acid specificity of the tRNA from methionine to isoleucine.</text>
</comment>
<dbReference type="Gene3D" id="3.40.50.620">
    <property type="entry name" value="HUPs"/>
    <property type="match status" value="1"/>
</dbReference>
<dbReference type="PANTHER" id="PTHR43033:SF1">
    <property type="entry name" value="TRNA(ILE)-LYSIDINE SYNTHASE-RELATED"/>
    <property type="match status" value="1"/>
</dbReference>
<dbReference type="InterPro" id="IPR012796">
    <property type="entry name" value="Lysidine-tRNA-synth_C"/>
</dbReference>
<dbReference type="AlphaFoldDB" id="A0A0M4NYD3"/>
<evidence type="ECO:0000256" key="2">
    <source>
        <dbReference type="ARBA" id="ARBA00022490"/>
    </source>
</evidence>
<dbReference type="Pfam" id="PF09179">
    <property type="entry name" value="TilS"/>
    <property type="match status" value="1"/>
</dbReference>
<proteinExistence type="inferred from homology"/>
<evidence type="ECO:0000256" key="8">
    <source>
        <dbReference type="HAMAP-Rule" id="MF_01161"/>
    </source>
</evidence>
<keyword evidence="11" id="KW-1185">Reference proteome</keyword>
<dbReference type="GO" id="GO:0032267">
    <property type="term" value="F:tRNA(Ile)-lysidine synthase activity"/>
    <property type="evidence" value="ECO:0007669"/>
    <property type="project" value="UniProtKB-EC"/>
</dbReference>
<accession>A0A0M4NYD3</accession>